<dbReference type="PANTHER" id="PTHR17920">
    <property type="entry name" value="TRANSMEMBRANE AND COILED-COIL DOMAIN-CONTAINING PROTEIN 4 TMCO4"/>
    <property type="match status" value="1"/>
</dbReference>
<sequence>MIITGALLYAGGALSTLGPLTYLCSLGSSSTAAVVEYITNVQIAPALWGVIGVSKASARAWRRIADIKDFRFEPLFDYPCDQEGSKGQPIVVLVSGWFSSSISEHCTWGAAEDDGVAEGETHRHDPEDHIDYDRMTNIPGKKQPQSYSSTEEEDEETVAWAELLESSSWEMVRKRDIHPWWKRVASSGEEYILVWEKSLLTSMRRQIENILKEKAVELVRDEVLSATTVSLGIPGAEIPMKLLGLFKMIDDPWSMSTRRAKQAGIMLAEVLMKTFEHGRRPVTLIGFSFGARLIFHCLRKLAKANFLGVVENAVLMGTPVSSKVENWEEASSVVSGRLINVYSRKDWMLATIFRMKSWSPWIAGLAPIISTQAVENFDATSIVGSSHLAYATSLPFLLQEIAILE</sequence>
<evidence type="ECO:0000256" key="5">
    <source>
        <dbReference type="ARBA" id="ARBA00023136"/>
    </source>
</evidence>
<dbReference type="EMBL" id="HBIU01015869">
    <property type="protein sequence ID" value="CAE0628711.1"/>
    <property type="molecule type" value="Transcribed_RNA"/>
</dbReference>
<evidence type="ECO:0000256" key="1">
    <source>
        <dbReference type="ARBA" id="ARBA00004141"/>
    </source>
</evidence>
<keyword evidence="3" id="KW-0812">Transmembrane</keyword>
<protein>
    <recommendedName>
        <fullName evidence="8">DUF726 domain-containing protein</fullName>
    </recommendedName>
</protein>
<organism evidence="7">
    <name type="scientific">Heterosigma akashiwo</name>
    <name type="common">Chromophytic alga</name>
    <name type="synonym">Heterosigma carterae</name>
    <dbReference type="NCBI Taxonomy" id="2829"/>
    <lineage>
        <taxon>Eukaryota</taxon>
        <taxon>Sar</taxon>
        <taxon>Stramenopiles</taxon>
        <taxon>Ochrophyta</taxon>
        <taxon>Raphidophyceae</taxon>
        <taxon>Chattonellales</taxon>
        <taxon>Chattonellaceae</taxon>
        <taxon>Heterosigma</taxon>
    </lineage>
</organism>
<dbReference type="SUPFAM" id="SSF53474">
    <property type="entry name" value="alpha/beta-Hydrolases"/>
    <property type="match status" value="1"/>
</dbReference>
<evidence type="ECO:0000256" key="2">
    <source>
        <dbReference type="ARBA" id="ARBA00009824"/>
    </source>
</evidence>
<accession>A0A7S3XPS3</accession>
<evidence type="ECO:0000313" key="7">
    <source>
        <dbReference type="EMBL" id="CAE0628711.1"/>
    </source>
</evidence>
<dbReference type="GO" id="GO:0016020">
    <property type="term" value="C:membrane"/>
    <property type="evidence" value="ECO:0007669"/>
    <property type="project" value="UniProtKB-SubCell"/>
</dbReference>
<name>A0A7S3XPS3_HETAK</name>
<proteinExistence type="inferred from homology"/>
<evidence type="ECO:0000256" key="6">
    <source>
        <dbReference type="SAM" id="SignalP"/>
    </source>
</evidence>
<dbReference type="InterPro" id="IPR029058">
    <property type="entry name" value="AB_hydrolase_fold"/>
</dbReference>
<comment type="subcellular location">
    <subcellularLocation>
        <location evidence="1">Membrane</location>
        <topology evidence="1">Multi-pass membrane protein</topology>
    </subcellularLocation>
</comment>
<keyword evidence="6" id="KW-0732">Signal</keyword>
<dbReference type="InterPro" id="IPR007941">
    <property type="entry name" value="DUF726"/>
</dbReference>
<comment type="similarity">
    <text evidence="2">Belongs to the TMCO4 family.</text>
</comment>
<evidence type="ECO:0008006" key="8">
    <source>
        <dbReference type="Google" id="ProtNLM"/>
    </source>
</evidence>
<dbReference type="PANTHER" id="PTHR17920:SF3">
    <property type="entry name" value="TRANSMEMBRANE AND COILED-COIL DOMAIN-CONTAINING PROTEIN 4"/>
    <property type="match status" value="1"/>
</dbReference>
<feature type="signal peptide" evidence="6">
    <location>
        <begin position="1"/>
        <end position="15"/>
    </location>
</feature>
<reference evidence="7" key="1">
    <citation type="submission" date="2021-01" db="EMBL/GenBank/DDBJ databases">
        <authorList>
            <person name="Corre E."/>
            <person name="Pelletier E."/>
            <person name="Niang G."/>
            <person name="Scheremetjew M."/>
            <person name="Finn R."/>
            <person name="Kale V."/>
            <person name="Holt S."/>
            <person name="Cochrane G."/>
            <person name="Meng A."/>
            <person name="Brown T."/>
            <person name="Cohen L."/>
        </authorList>
    </citation>
    <scope>NUCLEOTIDE SEQUENCE</scope>
    <source>
        <strain evidence="7">CCMP3107</strain>
    </source>
</reference>
<feature type="chain" id="PRO_5031313796" description="DUF726 domain-containing protein" evidence="6">
    <location>
        <begin position="16"/>
        <end position="405"/>
    </location>
</feature>
<keyword evidence="4" id="KW-1133">Transmembrane helix</keyword>
<evidence type="ECO:0000256" key="3">
    <source>
        <dbReference type="ARBA" id="ARBA00022692"/>
    </source>
</evidence>
<keyword evidence="5" id="KW-0472">Membrane</keyword>
<dbReference type="AlphaFoldDB" id="A0A7S3XPS3"/>
<dbReference type="Pfam" id="PF05277">
    <property type="entry name" value="DUF726"/>
    <property type="match status" value="1"/>
</dbReference>
<gene>
    <name evidence="7" type="ORF">HAKA00212_LOCUS7393</name>
</gene>
<evidence type="ECO:0000256" key="4">
    <source>
        <dbReference type="ARBA" id="ARBA00022989"/>
    </source>
</evidence>